<dbReference type="AlphaFoldDB" id="A0A318ZH21"/>
<gene>
    <name evidence="1" type="ORF">BP01DRAFT_34887</name>
</gene>
<evidence type="ECO:0000313" key="1">
    <source>
        <dbReference type="EMBL" id="PYH46057.1"/>
    </source>
</evidence>
<accession>A0A318ZH21</accession>
<evidence type="ECO:0000313" key="2">
    <source>
        <dbReference type="Proteomes" id="UP000248349"/>
    </source>
</evidence>
<dbReference type="GeneID" id="37074963"/>
<protein>
    <submittedName>
        <fullName evidence="1">Uncharacterized protein</fullName>
    </submittedName>
</protein>
<sequence>MDGSGLLMIPSWRGNYLAIEWLRLDDPCPMPSRQPTIMRPFPTSPSFPSVATSCWLLLFLLLLLRRVIVQQPGSVCQAWGLEAEAGRNRRRSDGSLHACMSYTPPPHHGHAMFITPLYGHGVRLLGEPDVRAPKRIVTRSTRCDRRKAVIAARAAMTAAETPDADAPPRPVIIRDLEWKS</sequence>
<keyword evidence="2" id="KW-1185">Reference proteome</keyword>
<reference evidence="1 2" key="1">
    <citation type="submission" date="2016-12" db="EMBL/GenBank/DDBJ databases">
        <title>The genomes of Aspergillus section Nigri reveals drivers in fungal speciation.</title>
        <authorList>
            <consortium name="DOE Joint Genome Institute"/>
            <person name="Vesth T.C."/>
            <person name="Nybo J."/>
            <person name="Theobald S."/>
            <person name="Brandl J."/>
            <person name="Frisvad J.C."/>
            <person name="Nielsen K.F."/>
            <person name="Lyhne E.K."/>
            <person name="Kogle M.E."/>
            <person name="Kuo A."/>
            <person name="Riley R."/>
            <person name="Clum A."/>
            <person name="Nolan M."/>
            <person name="Lipzen A."/>
            <person name="Salamov A."/>
            <person name="Henrissat B."/>
            <person name="Wiebenga A."/>
            <person name="De Vries R.P."/>
            <person name="Grigoriev I.V."/>
            <person name="Mortensen U.H."/>
            <person name="Andersen M.R."/>
            <person name="Baker S.E."/>
        </authorList>
    </citation>
    <scope>NUCLEOTIDE SEQUENCE [LARGE SCALE GENOMIC DNA]</scope>
    <source>
        <strain evidence="1 2">JOP 1030-1</strain>
    </source>
</reference>
<dbReference type="RefSeq" id="XP_025432039.1">
    <property type="nucleotide sequence ID" value="XM_025573735.1"/>
</dbReference>
<proteinExistence type="predicted"/>
<dbReference type="Proteomes" id="UP000248349">
    <property type="component" value="Unassembled WGS sequence"/>
</dbReference>
<dbReference type="EMBL" id="KZ821229">
    <property type="protein sequence ID" value="PYH46057.1"/>
    <property type="molecule type" value="Genomic_DNA"/>
</dbReference>
<name>A0A318ZH21_9EURO</name>
<organism evidence="1 2">
    <name type="scientific">Aspergillus saccharolyticus JOP 1030-1</name>
    <dbReference type="NCBI Taxonomy" id="1450539"/>
    <lineage>
        <taxon>Eukaryota</taxon>
        <taxon>Fungi</taxon>
        <taxon>Dikarya</taxon>
        <taxon>Ascomycota</taxon>
        <taxon>Pezizomycotina</taxon>
        <taxon>Eurotiomycetes</taxon>
        <taxon>Eurotiomycetidae</taxon>
        <taxon>Eurotiales</taxon>
        <taxon>Aspergillaceae</taxon>
        <taxon>Aspergillus</taxon>
        <taxon>Aspergillus subgen. Circumdati</taxon>
    </lineage>
</organism>